<keyword evidence="2" id="KW-1185">Reference proteome</keyword>
<name>A0A323V0X2_9RHOO</name>
<dbReference type="RefSeq" id="WP_110522735.1">
    <property type="nucleotide sequence ID" value="NZ_QKOE01000001.1"/>
</dbReference>
<sequence>MRYDPLVFDRKTVFMQRIADQVRRGYRWYAVGEVRLDRAKALVAKFARLYNVHLHRNQKLRERASGLASADLLLWKPHTDTIVFCLLVTPGPHAARSLEKLQDAFARDSRLTLGDYELLQRPRTGSDRAAWTWRLTNEAYEGWRLRALEVCRKGNDFEVQQFIASIHATPGFAGVREQVKKVKTLFRVEWKRRRPDGVTVPALSNRQRYVQRLPNSGTTFSHLMTLTSVAR</sequence>
<evidence type="ECO:0000313" key="1">
    <source>
        <dbReference type="EMBL" id="PZA18435.1"/>
    </source>
</evidence>
<dbReference type="EMBL" id="QKOE01000001">
    <property type="protein sequence ID" value="PZA18435.1"/>
    <property type="molecule type" value="Genomic_DNA"/>
</dbReference>
<reference evidence="1 2" key="1">
    <citation type="submission" date="2018-06" db="EMBL/GenBank/DDBJ databases">
        <title>Azoarcus communis strain SWub3 genome.</title>
        <authorList>
            <person name="Zorraquino Salvo V."/>
            <person name="Toubiana D."/>
            <person name="Blumwald E."/>
        </authorList>
    </citation>
    <scope>NUCLEOTIDE SEQUENCE [LARGE SCALE GENOMIC DNA]</scope>
    <source>
        <strain evidence="1 2">SWub3</strain>
    </source>
</reference>
<dbReference type="Proteomes" id="UP000248259">
    <property type="component" value="Unassembled WGS sequence"/>
</dbReference>
<comment type="caution">
    <text evidence="1">The sequence shown here is derived from an EMBL/GenBank/DDBJ whole genome shotgun (WGS) entry which is preliminary data.</text>
</comment>
<protein>
    <submittedName>
        <fullName evidence="1">Uncharacterized protein</fullName>
    </submittedName>
</protein>
<dbReference type="AlphaFoldDB" id="A0A323V0X2"/>
<organism evidence="1 2">
    <name type="scientific">Parazoarcus communis SWub3 = DSM 12120</name>
    <dbReference type="NCBI Taxonomy" id="1121029"/>
    <lineage>
        <taxon>Bacteria</taxon>
        <taxon>Pseudomonadati</taxon>
        <taxon>Pseudomonadota</taxon>
        <taxon>Betaproteobacteria</taxon>
        <taxon>Rhodocyclales</taxon>
        <taxon>Zoogloeaceae</taxon>
        <taxon>Parazoarcus</taxon>
    </lineage>
</organism>
<dbReference type="OrthoDB" id="8586582at2"/>
<accession>A0A323V0X2</accession>
<gene>
    <name evidence="1" type="ORF">DNK49_02585</name>
</gene>
<proteinExistence type="predicted"/>
<evidence type="ECO:0000313" key="2">
    <source>
        <dbReference type="Proteomes" id="UP000248259"/>
    </source>
</evidence>